<feature type="domain" description="Protein OS9-like" evidence="7">
    <location>
        <begin position="143"/>
        <end position="254"/>
    </location>
</feature>
<dbReference type="AlphaFoldDB" id="A0AAJ5YSI5"/>
<feature type="signal peptide" evidence="6">
    <location>
        <begin position="1"/>
        <end position="24"/>
    </location>
</feature>
<feature type="region of interest" description="Disordered" evidence="5">
    <location>
        <begin position="415"/>
        <end position="449"/>
    </location>
</feature>
<dbReference type="InterPro" id="IPR012913">
    <property type="entry name" value="OS9-like_dom"/>
</dbReference>
<accession>A0AAJ5YSI5</accession>
<dbReference type="Pfam" id="PF07915">
    <property type="entry name" value="PRKCSH"/>
    <property type="match status" value="1"/>
</dbReference>
<evidence type="ECO:0000256" key="3">
    <source>
        <dbReference type="ARBA" id="ARBA00018727"/>
    </source>
</evidence>
<evidence type="ECO:0000256" key="2">
    <source>
        <dbReference type="ARBA" id="ARBA00009918"/>
    </source>
</evidence>
<dbReference type="PANTHER" id="PTHR15414">
    <property type="entry name" value="OS-9-RELATED"/>
    <property type="match status" value="1"/>
</dbReference>
<evidence type="ECO:0000313" key="8">
    <source>
        <dbReference type="EMBL" id="WFC99649.1"/>
    </source>
</evidence>
<feature type="region of interest" description="Disordered" evidence="5">
    <location>
        <begin position="370"/>
        <end position="398"/>
    </location>
</feature>
<evidence type="ECO:0000259" key="7">
    <source>
        <dbReference type="Pfam" id="PF07915"/>
    </source>
</evidence>
<evidence type="ECO:0000256" key="4">
    <source>
        <dbReference type="ARBA" id="ARBA00022734"/>
    </source>
</evidence>
<dbReference type="InterPro" id="IPR009011">
    <property type="entry name" value="Man6P_isomerase_rcpt-bd_dom_sf"/>
</dbReference>
<comment type="subcellular location">
    <subcellularLocation>
        <location evidence="1">Endoplasmic reticulum membrane</location>
        <topology evidence="1">Peripheral membrane protein</topology>
        <orientation evidence="1">Lumenal side</orientation>
    </subcellularLocation>
</comment>
<evidence type="ECO:0000256" key="5">
    <source>
        <dbReference type="SAM" id="MobiDB-lite"/>
    </source>
</evidence>
<keyword evidence="6" id="KW-0732">Signal</keyword>
<proteinExistence type="inferred from homology"/>
<dbReference type="GO" id="GO:0030246">
    <property type="term" value="F:carbohydrate binding"/>
    <property type="evidence" value="ECO:0007669"/>
    <property type="project" value="UniProtKB-KW"/>
</dbReference>
<dbReference type="Proteomes" id="UP001219567">
    <property type="component" value="Chromosome 3"/>
</dbReference>
<reference evidence="8 9" key="1">
    <citation type="submission" date="2023-03" db="EMBL/GenBank/DDBJ databases">
        <title>Mating type loci evolution in Malassezia.</title>
        <authorList>
            <person name="Coelho M.A."/>
        </authorList>
    </citation>
    <scope>NUCLEOTIDE SEQUENCE [LARGE SCALE GENOMIC DNA]</scope>
    <source>
        <strain evidence="8 9">CBS 9725</strain>
    </source>
</reference>
<comment type="similarity">
    <text evidence="2">Belongs to the OS-9 family.</text>
</comment>
<evidence type="ECO:0000313" key="9">
    <source>
        <dbReference type="Proteomes" id="UP001219567"/>
    </source>
</evidence>
<evidence type="ECO:0000256" key="1">
    <source>
        <dbReference type="ARBA" id="ARBA00004367"/>
    </source>
</evidence>
<dbReference type="PANTHER" id="PTHR15414:SF0">
    <property type="entry name" value="ENDOPLASMIC RETICULUM LECTIN 1"/>
    <property type="match status" value="1"/>
</dbReference>
<keyword evidence="4" id="KW-0430">Lectin</keyword>
<dbReference type="GO" id="GO:0005788">
    <property type="term" value="C:endoplasmic reticulum lumen"/>
    <property type="evidence" value="ECO:0007669"/>
    <property type="project" value="TreeGrafter"/>
</dbReference>
<sequence length="449" mass="50812">MVQVGIWCWAYALLFVLNQLGVCALEPKDFARSLLNSKKSDIQFEKNKTIGESEALRLLHGQFLPEPDVVLADPALGNITLMFGDSAKYELYKITPRECYLCRFPPKAEVEKVIEKQHGQALSVEDQHEILTDAIKALKKLRGTCLSYFQGYFAYEFCYNFQIRQLPISKHLQLKAQSSVMSDAADPAHNIYILGKWKQQLESTSKSRTSLEHHRDRSTLSANTLPSNLDQEVQILSTDQHLVLEQIWSDGTICDLNGVPRTTVVKPKTTIYPIQCRLVTPDDQEVRKSYLKEINFHRVKPHSEQDNALVYQLENGKLDEPLEFDMSNALESDQESVLVDRLNALDQDDKVNSAIQDIIGHIQSRAKSQEYTASEDLEPVDNKAQATSHTETERMASVDDTDRIIQVLLNAIKKSSSPTYEAQTDSQSTSFISHTTKNNPTSTPNHDEL</sequence>
<dbReference type="EMBL" id="CP119945">
    <property type="protein sequence ID" value="WFC99649.1"/>
    <property type="molecule type" value="Genomic_DNA"/>
</dbReference>
<protein>
    <recommendedName>
        <fullName evidence="3">Protein OS-9 homolog</fullName>
    </recommendedName>
</protein>
<dbReference type="GO" id="GO:0005789">
    <property type="term" value="C:endoplasmic reticulum membrane"/>
    <property type="evidence" value="ECO:0007669"/>
    <property type="project" value="UniProtKB-SubCell"/>
</dbReference>
<evidence type="ECO:0000256" key="6">
    <source>
        <dbReference type="SAM" id="SignalP"/>
    </source>
</evidence>
<dbReference type="Gene3D" id="2.70.130.10">
    <property type="entry name" value="Mannose-6-phosphate receptor binding domain"/>
    <property type="match status" value="1"/>
</dbReference>
<dbReference type="InterPro" id="IPR045149">
    <property type="entry name" value="OS-9-like"/>
</dbReference>
<feature type="chain" id="PRO_5042570083" description="Protein OS-9 homolog" evidence="6">
    <location>
        <begin position="25"/>
        <end position="449"/>
    </location>
</feature>
<name>A0AAJ5YSI5_9BASI</name>
<keyword evidence="9" id="KW-1185">Reference proteome</keyword>
<organism evidence="8 9">
    <name type="scientific">Malassezia yamatoensis</name>
    <dbReference type="NCBI Taxonomy" id="253288"/>
    <lineage>
        <taxon>Eukaryota</taxon>
        <taxon>Fungi</taxon>
        <taxon>Dikarya</taxon>
        <taxon>Basidiomycota</taxon>
        <taxon>Ustilaginomycotina</taxon>
        <taxon>Malasseziomycetes</taxon>
        <taxon>Malasseziales</taxon>
        <taxon>Malasseziaceae</taxon>
        <taxon>Malassezia</taxon>
    </lineage>
</organism>
<dbReference type="GO" id="GO:0030970">
    <property type="term" value="P:retrograde protein transport, ER to cytosol"/>
    <property type="evidence" value="ECO:0007669"/>
    <property type="project" value="TreeGrafter"/>
</dbReference>
<gene>
    <name evidence="8" type="primary">YOS9</name>
    <name evidence="8" type="ORF">MYAM1_002394</name>
</gene>
<dbReference type="GO" id="GO:0030968">
    <property type="term" value="P:endoplasmic reticulum unfolded protein response"/>
    <property type="evidence" value="ECO:0007669"/>
    <property type="project" value="InterPro"/>
</dbReference>